<dbReference type="EMBL" id="KZ772730">
    <property type="protein sequence ID" value="PTQ37217.1"/>
    <property type="molecule type" value="Genomic_DNA"/>
</dbReference>
<accession>A0A2R6WTM4</accession>
<evidence type="ECO:0000313" key="2">
    <source>
        <dbReference type="EMBL" id="PTQ37217.1"/>
    </source>
</evidence>
<dbReference type="AlphaFoldDB" id="A0A2R6WTM4"/>
<name>A0A2R6WTM4_MARPO</name>
<gene>
    <name evidence="2" type="ORF">MARPO_0058s0009</name>
</gene>
<feature type="compositionally biased region" description="Gly residues" evidence="1">
    <location>
        <begin position="94"/>
        <end position="104"/>
    </location>
</feature>
<sequence>MRQGVGEVICINCQSEASCQRQGCRHFAVDETYPFACVSGTVQSLQNSIELVEGIRQGGTGDDPRSPRPCSGTRRQAKGRTGAGSRCGRTSGPPGRGVGVGVGDTAGLEAGADLAMAPRGREGVRGKCNGSQGWQRVSRWDPRGQDKPQP</sequence>
<evidence type="ECO:0000256" key="1">
    <source>
        <dbReference type="SAM" id="MobiDB-lite"/>
    </source>
</evidence>
<dbReference type="Proteomes" id="UP000244005">
    <property type="component" value="Unassembled WGS sequence"/>
</dbReference>
<dbReference type="Gramene" id="Mp5g20320.1">
    <property type="protein sequence ID" value="Mp5g20320.1.cds1"/>
    <property type="gene ID" value="Mp5g20320"/>
</dbReference>
<evidence type="ECO:0000313" key="3">
    <source>
        <dbReference type="Proteomes" id="UP000244005"/>
    </source>
</evidence>
<organism evidence="2 3">
    <name type="scientific">Marchantia polymorpha</name>
    <name type="common">Common liverwort</name>
    <name type="synonym">Marchantia aquatica</name>
    <dbReference type="NCBI Taxonomy" id="3197"/>
    <lineage>
        <taxon>Eukaryota</taxon>
        <taxon>Viridiplantae</taxon>
        <taxon>Streptophyta</taxon>
        <taxon>Embryophyta</taxon>
        <taxon>Marchantiophyta</taxon>
        <taxon>Marchantiopsida</taxon>
        <taxon>Marchantiidae</taxon>
        <taxon>Marchantiales</taxon>
        <taxon>Marchantiaceae</taxon>
        <taxon>Marchantia</taxon>
    </lineage>
</organism>
<reference evidence="3" key="1">
    <citation type="journal article" date="2017" name="Cell">
        <title>Insights into land plant evolution garnered from the Marchantia polymorpha genome.</title>
        <authorList>
            <person name="Bowman J.L."/>
            <person name="Kohchi T."/>
            <person name="Yamato K.T."/>
            <person name="Jenkins J."/>
            <person name="Shu S."/>
            <person name="Ishizaki K."/>
            <person name="Yamaoka S."/>
            <person name="Nishihama R."/>
            <person name="Nakamura Y."/>
            <person name="Berger F."/>
            <person name="Adam C."/>
            <person name="Aki S.S."/>
            <person name="Althoff F."/>
            <person name="Araki T."/>
            <person name="Arteaga-Vazquez M.A."/>
            <person name="Balasubrmanian S."/>
            <person name="Barry K."/>
            <person name="Bauer D."/>
            <person name="Boehm C.R."/>
            <person name="Briginshaw L."/>
            <person name="Caballero-Perez J."/>
            <person name="Catarino B."/>
            <person name="Chen F."/>
            <person name="Chiyoda S."/>
            <person name="Chovatia M."/>
            <person name="Davies K.M."/>
            <person name="Delmans M."/>
            <person name="Demura T."/>
            <person name="Dierschke T."/>
            <person name="Dolan L."/>
            <person name="Dorantes-Acosta A.E."/>
            <person name="Eklund D.M."/>
            <person name="Florent S.N."/>
            <person name="Flores-Sandoval E."/>
            <person name="Fujiyama A."/>
            <person name="Fukuzawa H."/>
            <person name="Galik B."/>
            <person name="Grimanelli D."/>
            <person name="Grimwood J."/>
            <person name="Grossniklaus U."/>
            <person name="Hamada T."/>
            <person name="Haseloff J."/>
            <person name="Hetherington A.J."/>
            <person name="Higo A."/>
            <person name="Hirakawa Y."/>
            <person name="Hundley H.N."/>
            <person name="Ikeda Y."/>
            <person name="Inoue K."/>
            <person name="Inoue S.I."/>
            <person name="Ishida S."/>
            <person name="Jia Q."/>
            <person name="Kakita M."/>
            <person name="Kanazawa T."/>
            <person name="Kawai Y."/>
            <person name="Kawashima T."/>
            <person name="Kennedy M."/>
            <person name="Kinose K."/>
            <person name="Kinoshita T."/>
            <person name="Kohara Y."/>
            <person name="Koide E."/>
            <person name="Komatsu K."/>
            <person name="Kopischke S."/>
            <person name="Kubo M."/>
            <person name="Kyozuka J."/>
            <person name="Lagercrantz U."/>
            <person name="Lin S.S."/>
            <person name="Lindquist E."/>
            <person name="Lipzen A.M."/>
            <person name="Lu C.W."/>
            <person name="De Luna E."/>
            <person name="Martienssen R.A."/>
            <person name="Minamino N."/>
            <person name="Mizutani M."/>
            <person name="Mizutani M."/>
            <person name="Mochizuki N."/>
            <person name="Monte I."/>
            <person name="Mosher R."/>
            <person name="Nagasaki H."/>
            <person name="Nakagami H."/>
            <person name="Naramoto S."/>
            <person name="Nishitani K."/>
            <person name="Ohtani M."/>
            <person name="Okamoto T."/>
            <person name="Okumura M."/>
            <person name="Phillips J."/>
            <person name="Pollak B."/>
            <person name="Reinders A."/>
            <person name="Rovekamp M."/>
            <person name="Sano R."/>
            <person name="Sawa S."/>
            <person name="Schmid M.W."/>
            <person name="Shirakawa M."/>
            <person name="Solano R."/>
            <person name="Spunde A."/>
            <person name="Suetsugu N."/>
            <person name="Sugano S."/>
            <person name="Sugiyama A."/>
            <person name="Sun R."/>
            <person name="Suzuki Y."/>
            <person name="Takenaka M."/>
            <person name="Takezawa D."/>
            <person name="Tomogane H."/>
            <person name="Tsuzuki M."/>
            <person name="Ueda T."/>
            <person name="Umeda M."/>
            <person name="Ward J.M."/>
            <person name="Watanabe Y."/>
            <person name="Yazaki K."/>
            <person name="Yokoyama R."/>
            <person name="Yoshitake Y."/>
            <person name="Yotsui I."/>
            <person name="Zachgo S."/>
            <person name="Schmutz J."/>
        </authorList>
    </citation>
    <scope>NUCLEOTIDE SEQUENCE [LARGE SCALE GENOMIC DNA]</scope>
    <source>
        <strain evidence="3">Tak-1</strain>
    </source>
</reference>
<feature type="compositionally biased region" description="Basic and acidic residues" evidence="1">
    <location>
        <begin position="138"/>
        <end position="150"/>
    </location>
</feature>
<feature type="region of interest" description="Disordered" evidence="1">
    <location>
        <begin position="54"/>
        <end position="150"/>
    </location>
</feature>
<protein>
    <submittedName>
        <fullName evidence="2">Uncharacterized protein</fullName>
    </submittedName>
</protein>
<proteinExistence type="predicted"/>
<keyword evidence="3" id="KW-1185">Reference proteome</keyword>